<dbReference type="InterPro" id="IPR052186">
    <property type="entry name" value="Hydantoin_racemase-like"/>
</dbReference>
<organism evidence="2 3">
    <name type="scientific">Roseibium aggregatum</name>
    <dbReference type="NCBI Taxonomy" id="187304"/>
    <lineage>
        <taxon>Bacteria</taxon>
        <taxon>Pseudomonadati</taxon>
        <taxon>Pseudomonadota</taxon>
        <taxon>Alphaproteobacteria</taxon>
        <taxon>Hyphomicrobiales</taxon>
        <taxon>Stappiaceae</taxon>
        <taxon>Roseibium</taxon>
    </lineage>
</organism>
<dbReference type="Pfam" id="PF01177">
    <property type="entry name" value="Asp_Glu_race"/>
    <property type="match status" value="1"/>
</dbReference>
<proteinExistence type="inferred from homology"/>
<reference evidence="3" key="1">
    <citation type="submission" date="2015-07" db="EMBL/GenBank/DDBJ databases">
        <authorList>
            <person name="Rodrigo-Torres Lidia"/>
            <person name="Arahal R.David."/>
        </authorList>
    </citation>
    <scope>NUCLEOTIDE SEQUENCE [LARGE SCALE GENOMIC DNA]</scope>
    <source>
        <strain evidence="3">CECT 4801</strain>
    </source>
</reference>
<dbReference type="PANTHER" id="PTHR28047:SF5">
    <property type="entry name" value="PROTEIN DCG1"/>
    <property type="match status" value="1"/>
</dbReference>
<dbReference type="InterPro" id="IPR015942">
    <property type="entry name" value="Asp/Glu/hydantoin_racemase"/>
</dbReference>
<dbReference type="PANTHER" id="PTHR28047">
    <property type="entry name" value="PROTEIN DCG1"/>
    <property type="match status" value="1"/>
</dbReference>
<keyword evidence="3" id="KW-1185">Reference proteome</keyword>
<dbReference type="RefSeq" id="WP_055660636.1">
    <property type="nucleotide sequence ID" value="NZ_CXST01000004.1"/>
</dbReference>
<evidence type="ECO:0000313" key="2">
    <source>
        <dbReference type="EMBL" id="CTQ46649.1"/>
    </source>
</evidence>
<dbReference type="AlphaFoldDB" id="A0A0M6YB43"/>
<protein>
    <submittedName>
        <fullName evidence="2">Hydantoin racemase</fullName>
    </submittedName>
</protein>
<evidence type="ECO:0000256" key="1">
    <source>
        <dbReference type="ARBA" id="ARBA00038414"/>
    </source>
</evidence>
<evidence type="ECO:0000313" key="3">
    <source>
        <dbReference type="Proteomes" id="UP000048926"/>
    </source>
</evidence>
<dbReference type="EMBL" id="CXST01000004">
    <property type="protein sequence ID" value="CTQ46649.1"/>
    <property type="molecule type" value="Genomic_DNA"/>
</dbReference>
<dbReference type="OrthoDB" id="9791723at2"/>
<gene>
    <name evidence="2" type="ORF">LAL4801_05108</name>
</gene>
<accession>A0A0M6YB43</accession>
<comment type="similarity">
    <text evidence="1">Belongs to the HyuE racemase family.</text>
</comment>
<dbReference type="InterPro" id="IPR053714">
    <property type="entry name" value="Iso_Racemase_Enz_sf"/>
</dbReference>
<dbReference type="Gene3D" id="3.40.50.12500">
    <property type="match status" value="1"/>
</dbReference>
<dbReference type="Proteomes" id="UP000048926">
    <property type="component" value="Unassembled WGS sequence"/>
</dbReference>
<sequence>MTIHIINPNSSAHVTAHMAEAIAPIAAMSPVALACHTLSEGPPGIETQAHVDGVVQPLLAFSDTLKDEASAFVVACFSDPGLAAMREAHDVPVLGIAESAYMQAMLMGQRFGILSLGRASIQRHIRYLGALGISDRLAADLPLGLGVLELADEERTLERLSEVGTTLRDRFGADVLITGCAGMAQYRARLENMTGLPVVDPCQAAAAAAIGQVMLSACNNKREKRV</sequence>
<dbReference type="GO" id="GO:0047661">
    <property type="term" value="F:amino-acid racemase activity"/>
    <property type="evidence" value="ECO:0007669"/>
    <property type="project" value="InterPro"/>
</dbReference>
<name>A0A0M6YB43_9HYPH</name>